<evidence type="ECO:0000313" key="5">
    <source>
        <dbReference type="Proteomes" id="UP000051906"/>
    </source>
</evidence>
<feature type="domain" description="DUF5776" evidence="3">
    <location>
        <begin position="539"/>
        <end position="606"/>
    </location>
</feature>
<keyword evidence="1" id="KW-0677">Repeat</keyword>
<dbReference type="STRING" id="616990.IV54_GL000456"/>
<dbReference type="Gene3D" id="3.80.10.10">
    <property type="entry name" value="Ribonuclease Inhibitor"/>
    <property type="match status" value="1"/>
</dbReference>
<evidence type="ECO:0000256" key="1">
    <source>
        <dbReference type="ARBA" id="ARBA00022737"/>
    </source>
</evidence>
<dbReference type="PATRIC" id="fig|616990.3.peg.491"/>
<dbReference type="Gene3D" id="3.10.20.320">
    <property type="entry name" value="Putative peptidoglycan bound protein (lpxtg motif)"/>
    <property type="match status" value="1"/>
</dbReference>
<dbReference type="Pfam" id="PF19087">
    <property type="entry name" value="DUF5776"/>
    <property type="match status" value="1"/>
</dbReference>
<feature type="domain" description="MucBP" evidence="2">
    <location>
        <begin position="380"/>
        <end position="441"/>
    </location>
</feature>
<dbReference type="Proteomes" id="UP000051906">
    <property type="component" value="Unassembled WGS sequence"/>
</dbReference>
<evidence type="ECO:0008006" key="6">
    <source>
        <dbReference type="Google" id="ProtNLM"/>
    </source>
</evidence>
<dbReference type="AlphaFoldDB" id="A0A0R2LU49"/>
<dbReference type="InterPro" id="IPR009459">
    <property type="entry name" value="MucBP_dom"/>
</dbReference>
<dbReference type="Pfam" id="PF06458">
    <property type="entry name" value="MucBP"/>
    <property type="match status" value="1"/>
</dbReference>
<dbReference type="Pfam" id="PF03382">
    <property type="entry name" value="DUF285"/>
    <property type="match status" value="1"/>
</dbReference>
<proteinExistence type="predicted"/>
<dbReference type="InterPro" id="IPR011889">
    <property type="entry name" value="Liste_lipo_26"/>
</dbReference>
<evidence type="ECO:0000313" key="4">
    <source>
        <dbReference type="EMBL" id="KRO05064.1"/>
    </source>
</evidence>
<gene>
    <name evidence="4" type="ORF">IV54_GL000456</name>
</gene>
<comment type="caution">
    <text evidence="4">The sequence shown here is derived from an EMBL/GenBank/DDBJ whole genome shotgun (WGS) entry which is preliminary data.</text>
</comment>
<evidence type="ECO:0000259" key="2">
    <source>
        <dbReference type="Pfam" id="PF06458"/>
    </source>
</evidence>
<organism evidence="4 5">
    <name type="scientific">Levilactobacillus paucivorans</name>
    <dbReference type="NCBI Taxonomy" id="616990"/>
    <lineage>
        <taxon>Bacteria</taxon>
        <taxon>Bacillati</taxon>
        <taxon>Bacillota</taxon>
        <taxon>Bacilli</taxon>
        <taxon>Lactobacillales</taxon>
        <taxon>Lactobacillaceae</taxon>
        <taxon>Levilactobacillus</taxon>
    </lineage>
</organism>
<dbReference type="InterPro" id="IPR005046">
    <property type="entry name" value="DUF285"/>
</dbReference>
<dbReference type="InterPro" id="IPR044081">
    <property type="entry name" value="DUF5776"/>
</dbReference>
<reference evidence="4 5" key="1">
    <citation type="journal article" date="2015" name="Genome Announc.">
        <title>Expanding the biotechnology potential of lactobacilli through comparative genomics of 213 strains and associated genera.</title>
        <authorList>
            <person name="Sun Z."/>
            <person name="Harris H.M."/>
            <person name="McCann A."/>
            <person name="Guo C."/>
            <person name="Argimon S."/>
            <person name="Zhang W."/>
            <person name="Yang X."/>
            <person name="Jeffery I.B."/>
            <person name="Cooney J.C."/>
            <person name="Kagawa T.F."/>
            <person name="Liu W."/>
            <person name="Song Y."/>
            <person name="Salvetti E."/>
            <person name="Wrobel A."/>
            <person name="Rasinkangas P."/>
            <person name="Parkhill J."/>
            <person name="Rea M.C."/>
            <person name="O'Sullivan O."/>
            <person name="Ritari J."/>
            <person name="Douillard F.P."/>
            <person name="Paul Ross R."/>
            <person name="Yang R."/>
            <person name="Briner A.E."/>
            <person name="Felis G.E."/>
            <person name="de Vos W.M."/>
            <person name="Barrangou R."/>
            <person name="Klaenhammer T.R."/>
            <person name="Caufield P.W."/>
            <person name="Cui Y."/>
            <person name="Zhang H."/>
            <person name="O'Toole P.W."/>
        </authorList>
    </citation>
    <scope>NUCLEOTIDE SEQUENCE [LARGE SCALE GENOMIC DNA]</scope>
    <source>
        <strain evidence="4 5">DSM 22467</strain>
    </source>
</reference>
<dbReference type="NCBIfam" id="TIGR02167">
    <property type="entry name" value="Liste_lipo_26"/>
    <property type="match status" value="1"/>
</dbReference>
<keyword evidence="5" id="KW-1185">Reference proteome</keyword>
<accession>A0A0R2LU49</accession>
<dbReference type="InterPro" id="IPR032675">
    <property type="entry name" value="LRR_dom_sf"/>
</dbReference>
<protein>
    <recommendedName>
        <fullName evidence="6">DUF5776 domain-containing protein</fullName>
    </recommendedName>
</protein>
<dbReference type="EMBL" id="JQCA01000016">
    <property type="protein sequence ID" value="KRO05064.1"/>
    <property type="molecule type" value="Genomic_DNA"/>
</dbReference>
<sequence length="609" mass="66725">MEEEVFMKWQATALLFGLTLGVAQPISAVVLPNLAPVVTAKAATDADTTSTDADDSDEIQGNFGTSHFYMKSDGVLHFGAGTFDESRVVDERTNINSVMGYLLVTDDNGKYNGTPTTSETVIENAANAAAKKITRIVFDGPVTVPANSKNLFGNLPNLTGFDNLDLLNTSHATDMSYMFSNLPQVTSLDTSKFDTKQATTFFDMFAYDKQLSAVDVSGFETPNLTTAAYMFKRDTVLKELNFAKANFSKSVRLDSFISYSGVEKIGLKDFAGKTSSMFNQAQALKQFSMNFSESTQDTGNLPSVKATDEYTGKWRAVGKGTVGNPLGQTFDSGADVFDNRVNQIIGMETYVWEPVTPVIEPTTPDVDPTTPVVPTESGQPVTVHYVDNDGKKLADDVTLTGKLGASYQAEELGFSGYKLASTDGQAKGTFTNNSQSVTFHYAPDLVSGGDADTIAPLTSVVYATKKISLYSSKNFSKKARKVTYSKQKRTNRPMFVVTGYAKSKQGYKRYKVKDVNHESKTDGKTGYITTKHAYVVPVYYAVKHNKLKVINPKGVNSYKNKALKTHKVKHYKKGQTLKVKKIVSYHLTTRYQLTNGKYVTANKKLVLAK</sequence>
<name>A0A0R2LU49_9LACO</name>
<evidence type="ECO:0000259" key="3">
    <source>
        <dbReference type="Pfam" id="PF19087"/>
    </source>
</evidence>